<organism evidence="2 3">
    <name type="scientific">Mycolicibacterium hodleri</name>
    <dbReference type="NCBI Taxonomy" id="49897"/>
    <lineage>
        <taxon>Bacteria</taxon>
        <taxon>Bacillati</taxon>
        <taxon>Actinomycetota</taxon>
        <taxon>Actinomycetes</taxon>
        <taxon>Mycobacteriales</taxon>
        <taxon>Mycobacteriaceae</taxon>
        <taxon>Mycolicibacterium</taxon>
    </lineage>
</organism>
<dbReference type="EMBL" id="VIFX01000088">
    <property type="protein sequence ID" value="TQR82256.1"/>
    <property type="molecule type" value="Genomic_DNA"/>
</dbReference>
<dbReference type="Gene3D" id="1.10.260.40">
    <property type="entry name" value="lambda repressor-like DNA-binding domains"/>
    <property type="match status" value="1"/>
</dbReference>
<dbReference type="PROSITE" id="PS50943">
    <property type="entry name" value="HTH_CROC1"/>
    <property type="match status" value="1"/>
</dbReference>
<dbReference type="InterPro" id="IPR010982">
    <property type="entry name" value="Lambda_DNA-bd_dom_sf"/>
</dbReference>
<dbReference type="InterPro" id="IPR001387">
    <property type="entry name" value="Cro/C1-type_HTH"/>
</dbReference>
<evidence type="ECO:0000313" key="3">
    <source>
        <dbReference type="Proteomes" id="UP000315759"/>
    </source>
</evidence>
<name>A0A544VQJ6_9MYCO</name>
<dbReference type="RefSeq" id="WP_142556117.1">
    <property type="nucleotide sequence ID" value="NZ_VIFX01000088.1"/>
</dbReference>
<gene>
    <name evidence="2" type="ORF">D8S82_33045</name>
</gene>
<comment type="caution">
    <text evidence="2">The sequence shown here is derived from an EMBL/GenBank/DDBJ whole genome shotgun (WGS) entry which is preliminary data.</text>
</comment>
<feature type="domain" description="HTH cro/C1-type" evidence="1">
    <location>
        <begin position="84"/>
        <end position="102"/>
    </location>
</feature>
<keyword evidence="3" id="KW-1185">Reference proteome</keyword>
<dbReference type="GO" id="GO:0003677">
    <property type="term" value="F:DNA binding"/>
    <property type="evidence" value="ECO:0007669"/>
    <property type="project" value="InterPro"/>
</dbReference>
<proteinExistence type="predicted"/>
<evidence type="ECO:0000259" key="1">
    <source>
        <dbReference type="PROSITE" id="PS50943"/>
    </source>
</evidence>
<evidence type="ECO:0000313" key="2">
    <source>
        <dbReference type="EMBL" id="TQR82256.1"/>
    </source>
</evidence>
<dbReference type="AlphaFoldDB" id="A0A544VQJ6"/>
<reference evidence="2 3" key="1">
    <citation type="submission" date="2018-10" db="EMBL/GenBank/DDBJ databases">
        <title>Draft genome of Mycobacterium hodleri strain B.</title>
        <authorList>
            <person name="Amande T.J."/>
            <person name="Mcgenity T.J."/>
        </authorList>
    </citation>
    <scope>NUCLEOTIDE SEQUENCE [LARGE SCALE GENOMIC DNA]</scope>
    <source>
        <strain evidence="2 3">B</strain>
    </source>
</reference>
<sequence length="224" mass="25347">MNNDNDSERHQRIFELLAETRDERDQVLHGIDDERERSDLAALLDTADALWLSAHGAPPLADDPVAALLGLVPQRQFSLNPRGLKQARKRAGLTVSDLADRLRQRGWEVNKNDVFRWETRSAADVAPAVIEAMSRILDWPVERMIFNSPVINDELAEVRGQPAFDRLVDRWARIQRVSRDAAAAALETRLLATVHRGQRPDSTQFLRLLEEFVASVEEGEELGE</sequence>
<protein>
    <recommendedName>
        <fullName evidence="1">HTH cro/C1-type domain-containing protein</fullName>
    </recommendedName>
</protein>
<accession>A0A544VQJ6</accession>
<dbReference type="Proteomes" id="UP000315759">
    <property type="component" value="Unassembled WGS sequence"/>
</dbReference>